<proteinExistence type="inferred from homology"/>
<feature type="domain" description="Choline/carnitine acyltransferase" evidence="6">
    <location>
        <begin position="70"/>
        <end position="678"/>
    </location>
</feature>
<dbReference type="InterPro" id="IPR042231">
    <property type="entry name" value="Cho/carn_acyl_trans_2"/>
</dbReference>
<evidence type="ECO:0000256" key="1">
    <source>
        <dbReference type="ARBA" id="ARBA00005232"/>
    </source>
</evidence>
<feature type="active site" description="Proton acceptor" evidence="4">
    <location>
        <position position="412"/>
    </location>
</feature>
<dbReference type="GO" id="GO:0016746">
    <property type="term" value="F:acyltransferase activity"/>
    <property type="evidence" value="ECO:0007669"/>
    <property type="project" value="UniProtKB-KW"/>
</dbReference>
<evidence type="ECO:0000313" key="9">
    <source>
        <dbReference type="Proteomes" id="UP000199069"/>
    </source>
</evidence>
<evidence type="ECO:0000313" key="8">
    <source>
        <dbReference type="EMBL" id="PRQ73030.1"/>
    </source>
</evidence>
<dbReference type="InterPro" id="IPR023213">
    <property type="entry name" value="CAT-like_dom_sf"/>
</dbReference>
<keyword evidence="9" id="KW-1185">Reference proteome</keyword>
<dbReference type="STRING" id="5286.A0A0K3CIB6"/>
<evidence type="ECO:0000259" key="6">
    <source>
        <dbReference type="Pfam" id="PF00755"/>
    </source>
</evidence>
<dbReference type="InterPro" id="IPR000542">
    <property type="entry name" value="Carn_acyl_trans"/>
</dbReference>
<evidence type="ECO:0000256" key="5">
    <source>
        <dbReference type="SAM" id="MobiDB-lite"/>
    </source>
</evidence>
<dbReference type="Gene3D" id="3.30.559.70">
    <property type="entry name" value="Choline/Carnitine o-acyltransferase, domain 2"/>
    <property type="match status" value="1"/>
</dbReference>
<comment type="similarity">
    <text evidence="1">Belongs to the carnitine/choline acetyltransferase family.</text>
</comment>
<feature type="compositionally biased region" description="Low complexity" evidence="5">
    <location>
        <begin position="1"/>
        <end position="16"/>
    </location>
</feature>
<dbReference type="AlphaFoldDB" id="A0A0K3CIB6"/>
<evidence type="ECO:0000256" key="2">
    <source>
        <dbReference type="ARBA" id="ARBA00022679"/>
    </source>
</evidence>
<dbReference type="Gene3D" id="3.30.559.10">
    <property type="entry name" value="Chloramphenicol acetyltransferase-like domain"/>
    <property type="match status" value="1"/>
</dbReference>
<evidence type="ECO:0000313" key="7">
    <source>
        <dbReference type="EMBL" id="CTR08367.1"/>
    </source>
</evidence>
<dbReference type="InterPro" id="IPR039551">
    <property type="entry name" value="Cho/carn_acyl_trans"/>
</dbReference>
<keyword evidence="2 7" id="KW-0808">Transferase</keyword>
<dbReference type="Pfam" id="PF00755">
    <property type="entry name" value="Carn_acyltransf"/>
    <property type="match status" value="1"/>
</dbReference>
<dbReference type="EMBL" id="LCTV02000008">
    <property type="protein sequence ID" value="PRQ73030.1"/>
    <property type="molecule type" value="Genomic_DNA"/>
</dbReference>
<dbReference type="OMA" id="FIKQQKC"/>
<keyword evidence="3 8" id="KW-0012">Acyltransferase</keyword>
<organism evidence="7 9">
    <name type="scientific">Rhodotorula toruloides</name>
    <name type="common">Yeast</name>
    <name type="synonym">Rhodosporidium toruloides</name>
    <dbReference type="NCBI Taxonomy" id="5286"/>
    <lineage>
        <taxon>Eukaryota</taxon>
        <taxon>Fungi</taxon>
        <taxon>Dikarya</taxon>
        <taxon>Basidiomycota</taxon>
        <taxon>Pucciniomycotina</taxon>
        <taxon>Microbotryomycetes</taxon>
        <taxon>Sporidiobolales</taxon>
        <taxon>Sporidiobolaceae</taxon>
        <taxon>Rhodotorula</taxon>
    </lineage>
</organism>
<gene>
    <name evidence="7" type="primary">FGENESH: predicted gene_8.83</name>
    <name evidence="8" type="ORF">AAT19DRAFT_15783</name>
    <name evidence="7" type="ORF">BN2166_0042280</name>
</gene>
<evidence type="ECO:0000313" key="10">
    <source>
        <dbReference type="Proteomes" id="UP000239560"/>
    </source>
</evidence>
<dbReference type="Proteomes" id="UP000239560">
    <property type="component" value="Unassembled WGS sequence"/>
</dbReference>
<dbReference type="Proteomes" id="UP000199069">
    <property type="component" value="Unassembled WGS sequence"/>
</dbReference>
<protein>
    <submittedName>
        <fullName evidence="8">Acyltransferase ChoActase/COT/CPT</fullName>
    </submittedName>
    <submittedName>
        <fullName evidence="7">BY PROTMAP: gi|472588195|gb|EMS25667.1| carnitine O-acetyltransferase [Rhodosporidium toruloides NP11] gi|647395981|emb|CDR37960.1| RHTO0S03e01354g1_1 [Rhodosporidium toruloides]</fullName>
    </submittedName>
</protein>
<sequence>MLLSRTAARTLRARSTPAHLAPAPQLARTPFQAHTPSRQLSHTPTRMFALTPYRASQPRTFSAQKQLPRLPIQQLGASLDKYIKSLRPFFLEQAAKDGRDDKWVEEQLELRREWARDFEKEGGLGRVLQERLKDVDRITPSNWLDDHFWIKVAYHSWRVPLPVNSNWWLMCRDDEGIPADVRAGVPPKGEFTEWQIKRAAKLTQRLIDFKVRVDREEILPDSSRAGPFDMHQYTRVFGVTRLPQIPTDTLVHSPHPHPSANIIVMALDHFYTLPVVDAVSGDVLPIENIEAGLWAIADDAHARGEAKDSIGALSADDRDSWTRAREHLLALSPVNRASATAIEDSLFVLSLDAYTLQSEEYVSSSPSRDTPDLDAHIRNASTAGGKGKNRWWDKAVGVHVESNGRASMVGEHSPCDALIPSIVCDYALAENLDPAGVSRRGASKVPEGAGLEWVVDEKIREAIGKAVGTVEEIAADSDGKMLWYDEYGAGWIKKVGKQSPDAYLQMALQLAYHKTHNEPTATYETASTRLFLHGRTDVIRTFSEDSWRWVQAMRDPGVDAKTRYELLSAATKAHNLYTKESSTGRGIDRHFLGLRLLLREGESHPLFDDPLFTKSQEWVLSTSGLSAGDRFFGTGFGAVYPNGYGINYLAGDQVIKFGIESKVSCPETSTAVFRQNLVEAMREMRKACEDGLAAATVEEAKAKL</sequence>
<dbReference type="PANTHER" id="PTHR22589:SF107">
    <property type="entry name" value="CHOLINE_CARNITINE ACYLTRANSFERASE DOMAIN-CONTAINING PROTEIN"/>
    <property type="match status" value="1"/>
</dbReference>
<feature type="region of interest" description="Disordered" evidence="5">
    <location>
        <begin position="1"/>
        <end position="26"/>
    </location>
</feature>
<dbReference type="OrthoDB" id="240216at2759"/>
<dbReference type="SUPFAM" id="SSF52777">
    <property type="entry name" value="CoA-dependent acyltransferases"/>
    <property type="match status" value="2"/>
</dbReference>
<dbReference type="PANTHER" id="PTHR22589">
    <property type="entry name" value="CARNITINE O-ACYLTRANSFERASE"/>
    <property type="match status" value="1"/>
</dbReference>
<evidence type="ECO:0000256" key="4">
    <source>
        <dbReference type="PIRSR" id="PIRSR600542-1"/>
    </source>
</evidence>
<accession>A0A0K3CIB6</accession>
<reference evidence="7 9" key="1">
    <citation type="submission" date="2015-07" db="EMBL/GenBank/DDBJ databases">
        <authorList>
            <person name="Cajimat M.N.B."/>
            <person name="Milazzo M.L."/>
            <person name="Fulhorst C.F."/>
        </authorList>
    </citation>
    <scope>NUCLEOTIDE SEQUENCE [LARGE SCALE GENOMIC DNA]</scope>
    <source>
        <strain evidence="7">Single colony</strain>
    </source>
</reference>
<evidence type="ECO:0000256" key="3">
    <source>
        <dbReference type="ARBA" id="ARBA00023315"/>
    </source>
</evidence>
<reference evidence="8 10" key="2">
    <citation type="journal article" date="2018" name="Elife">
        <title>Functional genomics of lipid metabolism in the oleaginous yeast Rhodosporidium toruloides.</title>
        <authorList>
            <person name="Coradetti S.T."/>
            <person name="Pinel D."/>
            <person name="Geiselman G."/>
            <person name="Ito M."/>
            <person name="Mondo S."/>
            <person name="Reilly M.C."/>
            <person name="Cheng Y.F."/>
            <person name="Bauer S."/>
            <person name="Grigoriev I."/>
            <person name="Gladden J.M."/>
            <person name="Simmons B.A."/>
            <person name="Brem R."/>
            <person name="Arkin A.P."/>
            <person name="Skerker J.M."/>
        </authorList>
    </citation>
    <scope>NUCLEOTIDE SEQUENCE [LARGE SCALE GENOMIC DNA]</scope>
    <source>
        <strain evidence="8 10">NBRC 0880</strain>
    </source>
</reference>
<name>A0A0K3CIB6_RHOTO</name>
<dbReference type="EMBL" id="CWKI01000008">
    <property type="protein sequence ID" value="CTR08367.1"/>
    <property type="molecule type" value="Genomic_DNA"/>
</dbReference>